<dbReference type="InterPro" id="IPR013762">
    <property type="entry name" value="Integrase-like_cat_sf"/>
</dbReference>
<dbReference type="PANTHER" id="PTHR30349">
    <property type="entry name" value="PHAGE INTEGRASE-RELATED"/>
    <property type="match status" value="1"/>
</dbReference>
<keyword evidence="2" id="KW-0229">DNA integration</keyword>
<evidence type="ECO:0000256" key="2">
    <source>
        <dbReference type="ARBA" id="ARBA00022908"/>
    </source>
</evidence>
<evidence type="ECO:0000256" key="4">
    <source>
        <dbReference type="ARBA" id="ARBA00023172"/>
    </source>
</evidence>
<dbReference type="EMBL" id="FNJR01000006">
    <property type="protein sequence ID" value="SDP61421.1"/>
    <property type="molecule type" value="Genomic_DNA"/>
</dbReference>
<dbReference type="Gene3D" id="1.10.150.130">
    <property type="match status" value="1"/>
</dbReference>
<feature type="region of interest" description="Disordered" evidence="5">
    <location>
        <begin position="114"/>
        <end position="145"/>
    </location>
</feature>
<dbReference type="InterPro" id="IPR010998">
    <property type="entry name" value="Integrase_recombinase_N"/>
</dbReference>
<dbReference type="GO" id="GO:0006310">
    <property type="term" value="P:DNA recombination"/>
    <property type="evidence" value="ECO:0007669"/>
    <property type="project" value="UniProtKB-KW"/>
</dbReference>
<evidence type="ECO:0000256" key="3">
    <source>
        <dbReference type="ARBA" id="ARBA00023125"/>
    </source>
</evidence>
<dbReference type="CDD" id="cd00796">
    <property type="entry name" value="INT_Rci_Hp1_C"/>
    <property type="match status" value="1"/>
</dbReference>
<keyword evidence="3" id="KW-0238">DNA-binding</keyword>
<protein>
    <submittedName>
        <fullName evidence="7">Site-specific recombinase XerD</fullName>
    </submittedName>
</protein>
<sequence length="428" mass="47605">MAWTEKLKSGRYRGGYRDASGAKRYLGRTYTQRAEAKRLAAIEEDKIRRPGAVDPKAGRATWGQWREEWFPARRIESGTARGDESRMRTHVAPYWDEVPLADITRERVQQWIDELSRTSKTAPTKRGSGKAVGGGQRRKESGKALSPTTVKKVYRLFAKSLADAVVAGKIGSSPCVDIELPKAAPPDEFFLTREQFARLRSAADDELLRMILDLGVGTGMRWGEIVGLHRSRVDIGQRRIVVQEVYELGADHIKPYPKGKSRRGIPITDELAAALDEWMAAHPAVRCRAQHRDKKRCDGALLLPSKAGTPIGYSNFRRDRWNPAVQEAALDGLTPHDLRHTYASWLLQRGVTIEQVSELLGHSTITMTQRYAHLADTQWDAVRGALSGAGFEGARHSHHGGAPHLPHVADDADHGKVVDLASRRRSTG</sequence>
<feature type="region of interest" description="Disordered" evidence="5">
    <location>
        <begin position="392"/>
        <end position="414"/>
    </location>
</feature>
<dbReference type="AlphaFoldDB" id="A0A1H0U5K1"/>
<keyword evidence="4" id="KW-0233">DNA recombination</keyword>
<dbReference type="Gene3D" id="1.10.443.10">
    <property type="entry name" value="Intergrase catalytic core"/>
    <property type="match status" value="1"/>
</dbReference>
<accession>A0A1H0U5K1</accession>
<dbReference type="RefSeq" id="WP_170837432.1">
    <property type="nucleotide sequence ID" value="NZ_FNJR01000006.1"/>
</dbReference>
<name>A0A1H0U5K1_9ACTN</name>
<dbReference type="InterPro" id="IPR050090">
    <property type="entry name" value="Tyrosine_recombinase_XerCD"/>
</dbReference>
<dbReference type="InterPro" id="IPR011010">
    <property type="entry name" value="DNA_brk_join_enz"/>
</dbReference>
<evidence type="ECO:0000313" key="8">
    <source>
        <dbReference type="Proteomes" id="UP000199497"/>
    </source>
</evidence>
<reference evidence="8" key="1">
    <citation type="submission" date="2016-10" db="EMBL/GenBank/DDBJ databases">
        <authorList>
            <person name="Varghese N."/>
            <person name="Submissions S."/>
        </authorList>
    </citation>
    <scope>NUCLEOTIDE SEQUENCE [LARGE SCALE GENOMIC DNA]</scope>
    <source>
        <strain evidence="8">DSM 46732</strain>
    </source>
</reference>
<keyword evidence="8" id="KW-1185">Reference proteome</keyword>
<comment type="similarity">
    <text evidence="1">Belongs to the 'phage' integrase family.</text>
</comment>
<evidence type="ECO:0000256" key="5">
    <source>
        <dbReference type="SAM" id="MobiDB-lite"/>
    </source>
</evidence>
<gene>
    <name evidence="7" type="ORF">SAMN04487905_10663</name>
</gene>
<dbReference type="Pfam" id="PF00589">
    <property type="entry name" value="Phage_integrase"/>
    <property type="match status" value="1"/>
</dbReference>
<proteinExistence type="inferred from homology"/>
<dbReference type="GO" id="GO:0015074">
    <property type="term" value="P:DNA integration"/>
    <property type="evidence" value="ECO:0007669"/>
    <property type="project" value="UniProtKB-KW"/>
</dbReference>
<dbReference type="InterPro" id="IPR002104">
    <property type="entry name" value="Integrase_catalytic"/>
</dbReference>
<evidence type="ECO:0000259" key="6">
    <source>
        <dbReference type="PROSITE" id="PS51898"/>
    </source>
</evidence>
<feature type="domain" description="Tyr recombinase" evidence="6">
    <location>
        <begin position="186"/>
        <end position="384"/>
    </location>
</feature>
<dbReference type="PROSITE" id="PS51898">
    <property type="entry name" value="TYR_RECOMBINASE"/>
    <property type="match status" value="1"/>
</dbReference>
<dbReference type="STRING" id="405564.SAMN04487905_10663"/>
<dbReference type="SUPFAM" id="SSF56349">
    <property type="entry name" value="DNA breaking-rejoining enzymes"/>
    <property type="match status" value="1"/>
</dbReference>
<dbReference type="InterPro" id="IPR004107">
    <property type="entry name" value="Integrase_SAM-like_N"/>
</dbReference>
<organism evidence="7 8">
    <name type="scientific">Actinopolyspora xinjiangensis</name>
    <dbReference type="NCBI Taxonomy" id="405564"/>
    <lineage>
        <taxon>Bacteria</taxon>
        <taxon>Bacillati</taxon>
        <taxon>Actinomycetota</taxon>
        <taxon>Actinomycetes</taxon>
        <taxon>Actinopolysporales</taxon>
        <taxon>Actinopolysporaceae</taxon>
        <taxon>Actinopolyspora</taxon>
    </lineage>
</organism>
<evidence type="ECO:0000313" key="7">
    <source>
        <dbReference type="EMBL" id="SDP61421.1"/>
    </source>
</evidence>
<evidence type="ECO:0000256" key="1">
    <source>
        <dbReference type="ARBA" id="ARBA00008857"/>
    </source>
</evidence>
<dbReference type="Proteomes" id="UP000199497">
    <property type="component" value="Unassembled WGS sequence"/>
</dbReference>
<dbReference type="GO" id="GO:0003677">
    <property type="term" value="F:DNA binding"/>
    <property type="evidence" value="ECO:0007669"/>
    <property type="project" value="UniProtKB-KW"/>
</dbReference>
<dbReference type="PANTHER" id="PTHR30349:SF64">
    <property type="entry name" value="PROPHAGE INTEGRASE INTD-RELATED"/>
    <property type="match status" value="1"/>
</dbReference>
<dbReference type="Pfam" id="PF14659">
    <property type="entry name" value="Phage_int_SAM_3"/>
    <property type="match status" value="1"/>
</dbReference>